<evidence type="ECO:0000313" key="4">
    <source>
        <dbReference type="EMBL" id="KAL1868727.1"/>
    </source>
</evidence>
<feature type="compositionally biased region" description="Polar residues" evidence="2">
    <location>
        <begin position="536"/>
        <end position="558"/>
    </location>
</feature>
<feature type="compositionally biased region" description="Basic and acidic residues" evidence="2">
    <location>
        <begin position="45"/>
        <end position="76"/>
    </location>
</feature>
<evidence type="ECO:0000313" key="5">
    <source>
        <dbReference type="Proteomes" id="UP001583177"/>
    </source>
</evidence>
<dbReference type="Pfam" id="PF03914">
    <property type="entry name" value="CBF"/>
    <property type="match status" value="1"/>
</dbReference>
<feature type="region of interest" description="Disordered" evidence="2">
    <location>
        <begin position="734"/>
        <end position="761"/>
    </location>
</feature>
<dbReference type="Proteomes" id="UP001583177">
    <property type="component" value="Unassembled WGS sequence"/>
</dbReference>
<feature type="compositionally biased region" description="Acidic residues" evidence="2">
    <location>
        <begin position="163"/>
        <end position="192"/>
    </location>
</feature>
<proteinExistence type="inferred from homology"/>
<feature type="region of interest" description="Disordered" evidence="2">
    <location>
        <begin position="885"/>
        <end position="1009"/>
    </location>
</feature>
<dbReference type="InterPro" id="IPR040155">
    <property type="entry name" value="CEBPZ/Mak21-like"/>
</dbReference>
<reference evidence="4 5" key="1">
    <citation type="journal article" date="2024" name="IMA Fungus">
        <title>IMA Genome - F19 : A genome assembly and annotation guide to empower mycologists, including annotated draft genome sequences of Ceratocystis pirilliformis, Diaporthe australafricana, Fusarium ophioides, Paecilomyces lecythidis, and Sporothrix stenoceras.</title>
        <authorList>
            <person name="Aylward J."/>
            <person name="Wilson A.M."/>
            <person name="Visagie C.M."/>
            <person name="Spraker J."/>
            <person name="Barnes I."/>
            <person name="Buitendag C."/>
            <person name="Ceriani C."/>
            <person name="Del Mar Angel L."/>
            <person name="du Plessis D."/>
            <person name="Fuchs T."/>
            <person name="Gasser K."/>
            <person name="Kramer D."/>
            <person name="Li W."/>
            <person name="Munsamy K."/>
            <person name="Piso A."/>
            <person name="Price J.L."/>
            <person name="Sonnekus B."/>
            <person name="Thomas C."/>
            <person name="van der Nest A."/>
            <person name="van Dijk A."/>
            <person name="van Heerden A."/>
            <person name="van Vuuren N."/>
            <person name="Yilmaz N."/>
            <person name="Duong T.A."/>
            <person name="van der Merwe N.A."/>
            <person name="Wingfield M.J."/>
            <person name="Wingfield B.D."/>
        </authorList>
    </citation>
    <scope>NUCLEOTIDE SEQUENCE [LARGE SCALE GENOMIC DNA]</scope>
    <source>
        <strain evidence="4 5">CMW 18300</strain>
    </source>
</reference>
<evidence type="ECO:0000259" key="3">
    <source>
        <dbReference type="Pfam" id="PF03914"/>
    </source>
</evidence>
<feature type="domain" description="CCAAT-binding factor" evidence="3">
    <location>
        <begin position="614"/>
        <end position="786"/>
    </location>
</feature>
<feature type="compositionally biased region" description="Basic and acidic residues" evidence="2">
    <location>
        <begin position="127"/>
        <end position="146"/>
    </location>
</feature>
<gene>
    <name evidence="4" type="primary">MAK21</name>
    <name evidence="4" type="ORF">Daus18300_005861</name>
</gene>
<keyword evidence="5" id="KW-1185">Reference proteome</keyword>
<evidence type="ECO:0000256" key="1">
    <source>
        <dbReference type="ARBA" id="ARBA00007797"/>
    </source>
</evidence>
<organism evidence="4 5">
    <name type="scientific">Diaporthe australafricana</name>
    <dbReference type="NCBI Taxonomy" id="127596"/>
    <lineage>
        <taxon>Eukaryota</taxon>
        <taxon>Fungi</taxon>
        <taxon>Dikarya</taxon>
        <taxon>Ascomycota</taxon>
        <taxon>Pezizomycotina</taxon>
        <taxon>Sordariomycetes</taxon>
        <taxon>Sordariomycetidae</taxon>
        <taxon>Diaporthales</taxon>
        <taxon>Diaporthaceae</taxon>
        <taxon>Diaporthe</taxon>
    </lineage>
</organism>
<dbReference type="PANTHER" id="PTHR12048">
    <property type="entry name" value="CCAAT-BINDING FACTOR-RELATED"/>
    <property type="match status" value="1"/>
</dbReference>
<evidence type="ECO:0000256" key="2">
    <source>
        <dbReference type="SAM" id="MobiDB-lite"/>
    </source>
</evidence>
<dbReference type="InterPro" id="IPR005612">
    <property type="entry name" value="CCAAT-binding_factor"/>
</dbReference>
<feature type="compositionally biased region" description="Basic and acidic residues" evidence="2">
    <location>
        <begin position="745"/>
        <end position="758"/>
    </location>
</feature>
<dbReference type="SUPFAM" id="SSF48371">
    <property type="entry name" value="ARM repeat"/>
    <property type="match status" value="1"/>
</dbReference>
<comment type="similarity">
    <text evidence="1">Belongs to the CBF/MAK21 family.</text>
</comment>
<dbReference type="PANTHER" id="PTHR12048:SF0">
    <property type="entry name" value="CCAAT_ENHANCER-BINDING PROTEIN ZETA"/>
    <property type="match status" value="1"/>
</dbReference>
<feature type="region of interest" description="Disordered" evidence="2">
    <location>
        <begin position="1"/>
        <end position="207"/>
    </location>
</feature>
<feature type="region of interest" description="Disordered" evidence="2">
    <location>
        <begin position="533"/>
        <end position="559"/>
    </location>
</feature>
<feature type="compositionally biased region" description="Basic and acidic residues" evidence="2">
    <location>
        <begin position="996"/>
        <end position="1006"/>
    </location>
</feature>
<feature type="compositionally biased region" description="Acidic residues" evidence="2">
    <location>
        <begin position="924"/>
        <end position="981"/>
    </location>
</feature>
<protein>
    <submittedName>
        <fullName evidence="4">RNA-binding ribosome biosynthesis protein mak21</fullName>
    </submittedName>
</protein>
<dbReference type="EMBL" id="JAWRVE010000044">
    <property type="protein sequence ID" value="KAL1868727.1"/>
    <property type="molecule type" value="Genomic_DNA"/>
</dbReference>
<dbReference type="InterPro" id="IPR016024">
    <property type="entry name" value="ARM-type_fold"/>
</dbReference>
<feature type="compositionally biased region" description="Basic and acidic residues" evidence="2">
    <location>
        <begin position="85"/>
        <end position="99"/>
    </location>
</feature>
<feature type="compositionally biased region" description="Acidic residues" evidence="2">
    <location>
        <begin position="901"/>
        <end position="913"/>
    </location>
</feature>
<name>A0ABR3WYK5_9PEZI</name>
<accession>A0ABR3WYK5</accession>
<comment type="caution">
    <text evidence="4">The sequence shown here is derived from an EMBL/GenBank/DDBJ whole genome shotgun (WGS) entry which is preliminary data.</text>
</comment>
<sequence>MGKKRTKAQNGAKPAFDETALSKLTAKIDTDLANPKSKSKPKDKKQKDERPAKRKRSENDVKDATPNKRQAQEPKNRPSKPLKKASKESKTPKDKRAELLQEILALGGDENDLDIVAGVDSDAEEGQESKPKEAPVESDKVLKNELAKFAAGLGFEKVRDEDAATDDEGEEEEVEEESEAADEEEDEWEDDSQQIAEEPPAEKQSRSAAGKLIFEPKPDWHTLSQDGLPSPSADDIRNYSSTINSLHEYAKTLLEADAAAYNTTVAASSTRKFMSTIMSSGTMSDKVSALTLAVQESPVHNVKALENLLNLAGKKSRDQAIAALGALVDLLGNGVVLPGDRRLRLFRTQPGLLGTLQKHSVTAWKPEKPLPGKITKAHLMMWAFEDWLKDTYFKIIQLLERWSGDEIEYTRHRSLDYVYGLLKEKPEQEANLLRLLVNKLGDRERKIASRASYLILQLLLIHPGMKTIVVSTVEQEALLRPGQTIRTKYYAIITLNQTILSNKEPQIADTLVRMYFDLFVALLKMGALGASGSPDAKTNQKATGANKQPVSKKAQATTAKVADVPDTETAEKLVSAILTGVNRAVPFCTADDETLESHLDTLFRITHSANFNTSIQALKLVQQLSVTKHIATDRFYRTLYESLLDPRLIHSSKQADYLNLLYRSLNSDIDVRRVKAFVKRMLQICFLHQPSFVCGILFLVAQLEDKFPDLKTLLNEPEEDGDDEEVYKDAPEGLSEDLTTAQDSQQKKSAYDGRKRDPQYSNADQSCLWEVVPYFKHFHPSVSVFAANLLVRQKVLPKPELANHTLMHFLDKFVYKNPKAADSKRGGSIMQPVLAAGSSAHVVVPGKSSVKQQPTVNSAAFWNMKQQDVAAEDVFFHTYFSQIGKSGQEDKGKKSKKATADGDDEEADEDEIWDALVNSRPEVAGEDEDDVDLDMGSDEDDDLGSLLEDMSEDDDDDDEDMDSGAEGVEFGDGDLPGEEDGWVNGADLVDGSDEEPAGKKGKDGKGRMRKRDFKKLPMFATADDYAALLEQEED</sequence>